<protein>
    <submittedName>
        <fullName evidence="1">Uncharacterized protein</fullName>
    </submittedName>
</protein>
<dbReference type="EMBL" id="HBUF01128994">
    <property type="protein sequence ID" value="CAG6643775.1"/>
    <property type="molecule type" value="Transcribed_RNA"/>
</dbReference>
<dbReference type="AlphaFoldDB" id="A0A8D8R481"/>
<name>A0A8D8R481_9HEMI</name>
<reference evidence="1" key="1">
    <citation type="submission" date="2021-05" db="EMBL/GenBank/DDBJ databases">
        <authorList>
            <person name="Alioto T."/>
            <person name="Alioto T."/>
            <person name="Gomez Garrido J."/>
        </authorList>
    </citation>
    <scope>NUCLEOTIDE SEQUENCE</scope>
</reference>
<organism evidence="1">
    <name type="scientific">Cacopsylla melanoneura</name>
    <dbReference type="NCBI Taxonomy" id="428564"/>
    <lineage>
        <taxon>Eukaryota</taxon>
        <taxon>Metazoa</taxon>
        <taxon>Ecdysozoa</taxon>
        <taxon>Arthropoda</taxon>
        <taxon>Hexapoda</taxon>
        <taxon>Insecta</taxon>
        <taxon>Pterygota</taxon>
        <taxon>Neoptera</taxon>
        <taxon>Paraneoptera</taxon>
        <taxon>Hemiptera</taxon>
        <taxon>Sternorrhyncha</taxon>
        <taxon>Psylloidea</taxon>
        <taxon>Psyllidae</taxon>
        <taxon>Psyllinae</taxon>
        <taxon>Cacopsylla</taxon>
    </lineage>
</organism>
<accession>A0A8D8R481</accession>
<proteinExistence type="predicted"/>
<evidence type="ECO:0000313" key="1">
    <source>
        <dbReference type="EMBL" id="CAG6643776.1"/>
    </source>
</evidence>
<sequence length="112" mass="13278">MSSLFNLCLRILKPYFLRGLKPFEGLKPLSRINFSFCRITFLRSAIFSVQSQQNEHWKFSLTLTEIFGRYLLSCPNRTVLMLSDIFWFLAVSFCLVLAEQTLEDCSYRQRYL</sequence>
<dbReference type="EMBL" id="HBUF01128995">
    <property type="protein sequence ID" value="CAG6643776.1"/>
    <property type="molecule type" value="Transcribed_RNA"/>
</dbReference>